<accession>A0ABT0GAI4</accession>
<comment type="caution">
    <text evidence="1">The sequence shown here is derived from an EMBL/GenBank/DDBJ whole genome shotgun (WGS) entry which is preliminary data.</text>
</comment>
<organism evidence="1 2">
    <name type="scientific">Actinomadura luzonensis</name>
    <dbReference type="NCBI Taxonomy" id="2805427"/>
    <lineage>
        <taxon>Bacteria</taxon>
        <taxon>Bacillati</taxon>
        <taxon>Actinomycetota</taxon>
        <taxon>Actinomycetes</taxon>
        <taxon>Streptosporangiales</taxon>
        <taxon>Thermomonosporaceae</taxon>
        <taxon>Actinomadura</taxon>
    </lineage>
</organism>
<sequence>MTTEPGSPGNEPCADPFLDHLTEAVTRMGPDGSIGVTLFAGAGPISGSLITYEAWRRLFFQQFPEHVAMYSPSGPVAPPWVQPYLTDLRAQLAEHDRGPSSADRFVHLKDAFIPVGLRDSWYVPLWRGRREDVHSWMLGSPRR</sequence>
<reference evidence="1 2" key="1">
    <citation type="submission" date="2022-04" db="EMBL/GenBank/DDBJ databases">
        <title>Genome draft of Actinomadura sp. ATCC 31491.</title>
        <authorList>
            <person name="Shi X."/>
            <person name="Du Y."/>
        </authorList>
    </citation>
    <scope>NUCLEOTIDE SEQUENCE [LARGE SCALE GENOMIC DNA]</scope>
    <source>
        <strain evidence="1 2">ATCC 31491</strain>
    </source>
</reference>
<dbReference type="Proteomes" id="UP001317259">
    <property type="component" value="Unassembled WGS sequence"/>
</dbReference>
<proteinExistence type="predicted"/>
<evidence type="ECO:0000313" key="2">
    <source>
        <dbReference type="Proteomes" id="UP001317259"/>
    </source>
</evidence>
<gene>
    <name evidence="1" type="ORF">MF672_046655</name>
</gene>
<protein>
    <submittedName>
        <fullName evidence="1">Uncharacterized protein</fullName>
    </submittedName>
</protein>
<name>A0ABT0GAI4_9ACTN</name>
<dbReference type="EMBL" id="JAKRKC020000003">
    <property type="protein sequence ID" value="MCK2221235.1"/>
    <property type="molecule type" value="Genomic_DNA"/>
</dbReference>
<dbReference type="RefSeq" id="WP_242375595.1">
    <property type="nucleotide sequence ID" value="NZ_JAKRKC020000003.1"/>
</dbReference>
<evidence type="ECO:0000313" key="1">
    <source>
        <dbReference type="EMBL" id="MCK2221235.1"/>
    </source>
</evidence>
<keyword evidence="2" id="KW-1185">Reference proteome</keyword>